<dbReference type="Proteomes" id="UP001061298">
    <property type="component" value="Chromosome"/>
</dbReference>
<reference evidence="3" key="1">
    <citation type="submission" date="2022-10" db="EMBL/GenBank/DDBJ databases">
        <authorList>
            <person name="Mo P."/>
        </authorList>
    </citation>
    <scope>NUCLEOTIDE SEQUENCE</scope>
    <source>
        <strain evidence="3">HUAS 13-4</strain>
    </source>
</reference>
<proteinExistence type="predicted"/>
<evidence type="ECO:0000256" key="2">
    <source>
        <dbReference type="SAM" id="Phobius"/>
    </source>
</evidence>
<accession>A0ABY6DZK8</accession>
<keyword evidence="2" id="KW-0812">Transmembrane</keyword>
<protein>
    <submittedName>
        <fullName evidence="3">Uncharacterized protein</fullName>
    </submittedName>
</protein>
<feature type="transmembrane region" description="Helical" evidence="2">
    <location>
        <begin position="40"/>
        <end position="61"/>
    </location>
</feature>
<keyword evidence="2" id="KW-1133">Transmembrane helix</keyword>
<feature type="compositionally biased region" description="Basic and acidic residues" evidence="1">
    <location>
        <begin position="11"/>
        <end position="20"/>
    </location>
</feature>
<name>A0ABY6DZK8_9ACTN</name>
<dbReference type="RefSeq" id="WP_263229875.1">
    <property type="nucleotide sequence ID" value="NZ_CP106793.1"/>
</dbReference>
<keyword evidence="2" id="KW-0472">Membrane</keyword>
<organism evidence="3 4">
    <name type="scientific">Streptomyces cynarae</name>
    <dbReference type="NCBI Taxonomy" id="2981134"/>
    <lineage>
        <taxon>Bacteria</taxon>
        <taxon>Bacillati</taxon>
        <taxon>Actinomycetota</taxon>
        <taxon>Actinomycetes</taxon>
        <taxon>Kitasatosporales</taxon>
        <taxon>Streptomycetaceae</taxon>
        <taxon>Streptomyces</taxon>
    </lineage>
</organism>
<evidence type="ECO:0000313" key="4">
    <source>
        <dbReference type="Proteomes" id="UP001061298"/>
    </source>
</evidence>
<evidence type="ECO:0000256" key="1">
    <source>
        <dbReference type="SAM" id="MobiDB-lite"/>
    </source>
</evidence>
<feature type="region of interest" description="Disordered" evidence="1">
    <location>
        <begin position="1"/>
        <end position="31"/>
    </location>
</feature>
<keyword evidence="4" id="KW-1185">Reference proteome</keyword>
<dbReference type="EMBL" id="CP106793">
    <property type="protein sequence ID" value="UXY19754.1"/>
    <property type="molecule type" value="Genomic_DNA"/>
</dbReference>
<gene>
    <name evidence="3" type="ORF">N8I84_14200</name>
</gene>
<sequence length="80" mass="8471">MAPILSPRSPHAPDRIEPAERGSATGQPSPDLIQADDGEFLVIGKLAAVLLSVLLGLMCYAHLRERRNVVPGGTVVARDS</sequence>
<evidence type="ECO:0000313" key="3">
    <source>
        <dbReference type="EMBL" id="UXY19754.1"/>
    </source>
</evidence>